<keyword evidence="10" id="KW-1185">Reference proteome</keyword>
<evidence type="ECO:0000256" key="5">
    <source>
        <dbReference type="ARBA" id="ARBA00022989"/>
    </source>
</evidence>
<keyword evidence="6 7" id="KW-0472">Membrane</keyword>
<dbReference type="EMBL" id="QWEI01000003">
    <property type="protein sequence ID" value="RHW37478.1"/>
    <property type="molecule type" value="Genomic_DNA"/>
</dbReference>
<dbReference type="InterPro" id="IPR003416">
    <property type="entry name" value="MgtC/SapB/SrpB/YhiD_fam"/>
</dbReference>
<evidence type="ECO:0000259" key="8">
    <source>
        <dbReference type="Pfam" id="PF02308"/>
    </source>
</evidence>
<dbReference type="PANTHER" id="PTHR33778:SF1">
    <property type="entry name" value="MAGNESIUM TRANSPORTER YHID-RELATED"/>
    <property type="match status" value="1"/>
</dbReference>
<reference evidence="9 10" key="1">
    <citation type="submission" date="2018-08" db="EMBL/GenBank/DDBJ databases">
        <title>Lysinibacillus sp. YLB-03 draft genome sequence.</title>
        <authorList>
            <person name="Yu L."/>
        </authorList>
    </citation>
    <scope>NUCLEOTIDE SEQUENCE [LARGE SCALE GENOMIC DNA]</scope>
    <source>
        <strain evidence="9 10">YLB-03</strain>
    </source>
</reference>
<dbReference type="AlphaFoldDB" id="A0A396SF44"/>
<sequence>MVLLSTFEQHWELYVRLVTALFIGALIGLERARKNKDAGVRTHALVSLGSAAIMVLSGFSEGQYRDPMRLAAQVVSGIGFIGAGLIWMDKNNVKRGLTTAANVWVTAGLGLIIGYGLYDIAIVTFLLMLIALNLPKMLKKLGLSRPYQNDDDDDD</sequence>
<dbReference type="OrthoDB" id="9811198at2"/>
<dbReference type="GO" id="GO:0005886">
    <property type="term" value="C:plasma membrane"/>
    <property type="evidence" value="ECO:0007669"/>
    <property type="project" value="UniProtKB-SubCell"/>
</dbReference>
<evidence type="ECO:0000313" key="10">
    <source>
        <dbReference type="Proteomes" id="UP000265692"/>
    </source>
</evidence>
<keyword evidence="4 7" id="KW-0812">Transmembrane</keyword>
<accession>A0A396SF44</accession>
<feature type="transmembrane region" description="Helical" evidence="7">
    <location>
        <begin position="120"/>
        <end position="138"/>
    </location>
</feature>
<evidence type="ECO:0000256" key="7">
    <source>
        <dbReference type="SAM" id="Phobius"/>
    </source>
</evidence>
<dbReference type="Proteomes" id="UP000265692">
    <property type="component" value="Unassembled WGS sequence"/>
</dbReference>
<evidence type="ECO:0000256" key="1">
    <source>
        <dbReference type="ARBA" id="ARBA00004651"/>
    </source>
</evidence>
<protein>
    <submittedName>
        <fullName evidence="9">MgtC/SapB family protein</fullName>
    </submittedName>
</protein>
<feature type="transmembrane region" description="Helical" evidence="7">
    <location>
        <begin position="70"/>
        <end position="88"/>
    </location>
</feature>
<evidence type="ECO:0000313" key="9">
    <source>
        <dbReference type="EMBL" id="RHW37478.1"/>
    </source>
</evidence>
<feature type="domain" description="MgtC/SapB/SrpB/YhiD N-terminal" evidence="8">
    <location>
        <begin position="17"/>
        <end position="140"/>
    </location>
</feature>
<dbReference type="PRINTS" id="PR01837">
    <property type="entry name" value="MGTCSAPBPROT"/>
</dbReference>
<gene>
    <name evidence="9" type="ORF">D1B33_08020</name>
</gene>
<feature type="transmembrane region" description="Helical" evidence="7">
    <location>
        <begin position="44"/>
        <end position="64"/>
    </location>
</feature>
<evidence type="ECO:0000256" key="4">
    <source>
        <dbReference type="ARBA" id="ARBA00022692"/>
    </source>
</evidence>
<dbReference type="Pfam" id="PF02308">
    <property type="entry name" value="MgtC"/>
    <property type="match status" value="1"/>
</dbReference>
<comment type="subcellular location">
    <subcellularLocation>
        <location evidence="1">Cell membrane</location>
        <topology evidence="1">Multi-pass membrane protein</topology>
    </subcellularLocation>
</comment>
<comment type="similarity">
    <text evidence="2">Belongs to the MgtC/SapB family.</text>
</comment>
<evidence type="ECO:0000256" key="3">
    <source>
        <dbReference type="ARBA" id="ARBA00022475"/>
    </source>
</evidence>
<comment type="caution">
    <text evidence="9">The sequence shown here is derived from an EMBL/GenBank/DDBJ whole genome shotgun (WGS) entry which is preliminary data.</text>
</comment>
<proteinExistence type="inferred from homology"/>
<evidence type="ECO:0000256" key="6">
    <source>
        <dbReference type="ARBA" id="ARBA00023136"/>
    </source>
</evidence>
<evidence type="ECO:0000256" key="2">
    <source>
        <dbReference type="ARBA" id="ARBA00009298"/>
    </source>
</evidence>
<keyword evidence="3" id="KW-1003">Cell membrane</keyword>
<dbReference type="InterPro" id="IPR049177">
    <property type="entry name" value="MgtC_SapB_SrpB_YhiD_N"/>
</dbReference>
<feature type="transmembrane region" description="Helical" evidence="7">
    <location>
        <begin position="13"/>
        <end position="32"/>
    </location>
</feature>
<dbReference type="PANTHER" id="PTHR33778">
    <property type="entry name" value="PROTEIN MGTC"/>
    <property type="match status" value="1"/>
</dbReference>
<dbReference type="RefSeq" id="WP_118875866.1">
    <property type="nucleotide sequence ID" value="NZ_QWEI01000003.1"/>
</dbReference>
<organism evidence="9 10">
    <name type="scientific">Ureibacillus yapensis</name>
    <dbReference type="NCBI Taxonomy" id="2304605"/>
    <lineage>
        <taxon>Bacteria</taxon>
        <taxon>Bacillati</taxon>
        <taxon>Bacillota</taxon>
        <taxon>Bacilli</taxon>
        <taxon>Bacillales</taxon>
        <taxon>Caryophanaceae</taxon>
        <taxon>Ureibacillus</taxon>
    </lineage>
</organism>
<keyword evidence="5 7" id="KW-1133">Transmembrane helix</keyword>
<name>A0A396SF44_9BACL</name>